<accession>A0A1J4NVH0</accession>
<protein>
    <submittedName>
        <fullName evidence="1">Uncharacterized protein</fullName>
    </submittedName>
</protein>
<gene>
    <name evidence="1" type="ORF">WN71_020665</name>
</gene>
<sequence>MSRRHYEEVDDLGEILFSDDPALRLEGVLMSLDTADGTVILDPADTRHMPTALFEFRCAVGKGDFGMWYDMRPSASLDEMPKEPQVEGAILFGMQRLPPEFSDLRLPDPPRSDEDGDLFEEKRPTVFDELCLAEPPRRDDAEVHFGMRRRPPGYADLRSISGWELHEISEHQPGSRQNTEHTDSRLELRTPDGEIYSRTRVAHDPDWAAAARRHGHVVCLCSVELGIRAPYAMTAAQFTPPMRYESFRRGCAMGLTVGGLVAYVDHP</sequence>
<dbReference type="AlphaFoldDB" id="A0A1J4NVH0"/>
<name>A0A1J4NVH0_9ACTN</name>
<dbReference type="EMBL" id="LAVA02000046">
    <property type="protein sequence ID" value="OIJ66074.1"/>
    <property type="molecule type" value="Genomic_DNA"/>
</dbReference>
<evidence type="ECO:0000313" key="1">
    <source>
        <dbReference type="EMBL" id="OIJ66074.1"/>
    </source>
</evidence>
<dbReference type="Proteomes" id="UP000034196">
    <property type="component" value="Unassembled WGS sequence"/>
</dbReference>
<evidence type="ECO:0000313" key="2">
    <source>
        <dbReference type="Proteomes" id="UP000034196"/>
    </source>
</evidence>
<reference evidence="1" key="1">
    <citation type="submission" date="2016-10" db="EMBL/GenBank/DDBJ databases">
        <title>Genome sequence of Streptomyces mangrovisoli MUSC 149.</title>
        <authorList>
            <person name="Lee L.-H."/>
            <person name="Ser H.-L."/>
        </authorList>
    </citation>
    <scope>NUCLEOTIDE SEQUENCE [LARGE SCALE GENOMIC DNA]</scope>
    <source>
        <strain evidence="1">MUSC 149</strain>
    </source>
</reference>
<proteinExistence type="predicted"/>
<keyword evidence="2" id="KW-1185">Reference proteome</keyword>
<dbReference type="OrthoDB" id="4081189at2"/>
<organism evidence="1 2">
    <name type="scientific">Streptomyces mangrovisoli</name>
    <dbReference type="NCBI Taxonomy" id="1428628"/>
    <lineage>
        <taxon>Bacteria</taxon>
        <taxon>Bacillati</taxon>
        <taxon>Actinomycetota</taxon>
        <taxon>Actinomycetes</taxon>
        <taxon>Kitasatosporales</taxon>
        <taxon>Streptomycetaceae</taxon>
        <taxon>Streptomyces</taxon>
    </lineage>
</organism>
<dbReference type="RefSeq" id="WP_046582018.1">
    <property type="nucleotide sequence ID" value="NZ_LAVA02000046.1"/>
</dbReference>
<comment type="caution">
    <text evidence="1">The sequence shown here is derived from an EMBL/GenBank/DDBJ whole genome shotgun (WGS) entry which is preliminary data.</text>
</comment>